<dbReference type="EMBL" id="GL379838">
    <property type="protein sequence ID" value="EGT52808.1"/>
    <property type="molecule type" value="Genomic_DNA"/>
</dbReference>
<dbReference type="eggNOG" id="ENOG502TIT0">
    <property type="taxonomic scope" value="Eukaryota"/>
</dbReference>
<name>G0N4V2_CAEBE</name>
<dbReference type="Proteomes" id="UP000008068">
    <property type="component" value="Unassembled WGS sequence"/>
</dbReference>
<dbReference type="FunCoup" id="G0N4V2">
    <property type="interactions" value="1862"/>
</dbReference>
<dbReference type="OMA" id="MHDEDET"/>
<gene>
    <name evidence="1" type="ORF">CAEBREN_18716</name>
</gene>
<reference evidence="2" key="1">
    <citation type="submission" date="2011-07" db="EMBL/GenBank/DDBJ databases">
        <authorList>
            <consortium name="Caenorhabditis brenneri Sequencing and Analysis Consortium"/>
            <person name="Wilson R.K."/>
        </authorList>
    </citation>
    <scope>NUCLEOTIDE SEQUENCE [LARGE SCALE GENOMIC DNA]</scope>
    <source>
        <strain evidence="2">PB2801</strain>
    </source>
</reference>
<proteinExistence type="predicted"/>
<evidence type="ECO:0000313" key="2">
    <source>
        <dbReference type="Proteomes" id="UP000008068"/>
    </source>
</evidence>
<organism evidence="2">
    <name type="scientific">Caenorhabditis brenneri</name>
    <name type="common">Nematode worm</name>
    <dbReference type="NCBI Taxonomy" id="135651"/>
    <lineage>
        <taxon>Eukaryota</taxon>
        <taxon>Metazoa</taxon>
        <taxon>Ecdysozoa</taxon>
        <taxon>Nematoda</taxon>
        <taxon>Chromadorea</taxon>
        <taxon>Rhabditida</taxon>
        <taxon>Rhabditina</taxon>
        <taxon>Rhabditomorpha</taxon>
        <taxon>Rhabditoidea</taxon>
        <taxon>Rhabditidae</taxon>
        <taxon>Peloderinae</taxon>
        <taxon>Caenorhabditis</taxon>
    </lineage>
</organism>
<accession>G0N4V2</accession>
<evidence type="ECO:0000313" key="1">
    <source>
        <dbReference type="EMBL" id="EGT52808.1"/>
    </source>
</evidence>
<dbReference type="OrthoDB" id="5822976at2759"/>
<dbReference type="AlphaFoldDB" id="G0N4V2"/>
<keyword evidence="2" id="KW-1185">Reference proteome</keyword>
<dbReference type="InParanoid" id="G0N4V2"/>
<dbReference type="HOGENOM" id="CLU_201372_0_0_1"/>
<sequence length="73" mass="8852">MSLLVEFDEFKGLTHDQFMEQLDKILVISLDKLRDSMDLRRRVLLHPTFEKIIKYRKVDLLTPEEMHDEDETF</sequence>
<protein>
    <submittedName>
        <fullName evidence="1">Uncharacterized protein</fullName>
    </submittedName>
</protein>